<dbReference type="EMBL" id="JARIHO010000032">
    <property type="protein sequence ID" value="KAJ7334772.1"/>
    <property type="molecule type" value="Genomic_DNA"/>
</dbReference>
<dbReference type="SUPFAM" id="SSF55961">
    <property type="entry name" value="Bet v1-like"/>
    <property type="match status" value="1"/>
</dbReference>
<dbReference type="CDD" id="cd07822">
    <property type="entry name" value="SRPBCC_4"/>
    <property type="match status" value="1"/>
</dbReference>
<keyword evidence="2" id="KW-1185">Reference proteome</keyword>
<dbReference type="PANTHER" id="PTHR36166:SF1">
    <property type="entry name" value="SRPBCC DOMAIN-CONTAINING PROTEIN"/>
    <property type="match status" value="1"/>
</dbReference>
<dbReference type="PANTHER" id="PTHR36166">
    <property type="entry name" value="CHROMOSOME 9, WHOLE GENOME SHOTGUN SEQUENCE"/>
    <property type="match status" value="1"/>
</dbReference>
<gene>
    <name evidence="1" type="ORF">DFH08DRAFT_292824</name>
</gene>
<evidence type="ECO:0000313" key="1">
    <source>
        <dbReference type="EMBL" id="KAJ7334772.1"/>
    </source>
</evidence>
<organism evidence="1 2">
    <name type="scientific">Mycena albidolilacea</name>
    <dbReference type="NCBI Taxonomy" id="1033008"/>
    <lineage>
        <taxon>Eukaryota</taxon>
        <taxon>Fungi</taxon>
        <taxon>Dikarya</taxon>
        <taxon>Basidiomycota</taxon>
        <taxon>Agaricomycotina</taxon>
        <taxon>Agaricomycetes</taxon>
        <taxon>Agaricomycetidae</taxon>
        <taxon>Agaricales</taxon>
        <taxon>Marasmiineae</taxon>
        <taxon>Mycenaceae</taxon>
        <taxon>Mycena</taxon>
    </lineage>
</organism>
<sequence>MPVTRSVPKEGEWPTYFSTSVVINAPRQKVWDALVDFPAYAKWNPYLRESTLLDASKKPTLPGHEIVQGNYVALKAQMPPTLDDSVKPRGMTELVKHVDPQRQLAWGSHLPGWLFGAEHWNVLSDVPGGGTKFEIIAVFSGAGPYVMLRLMSLRQPFTEAIQGMAEGLKTRCEQSS</sequence>
<dbReference type="Proteomes" id="UP001218218">
    <property type="component" value="Unassembled WGS sequence"/>
</dbReference>
<dbReference type="Pfam" id="PF10604">
    <property type="entry name" value="Polyketide_cyc2"/>
    <property type="match status" value="1"/>
</dbReference>
<evidence type="ECO:0000313" key="2">
    <source>
        <dbReference type="Proteomes" id="UP001218218"/>
    </source>
</evidence>
<comment type="caution">
    <text evidence="1">The sequence shown here is derived from an EMBL/GenBank/DDBJ whole genome shotgun (WGS) entry which is preliminary data.</text>
</comment>
<reference evidence="1" key="1">
    <citation type="submission" date="2023-03" db="EMBL/GenBank/DDBJ databases">
        <title>Massive genome expansion in bonnet fungi (Mycena s.s.) driven by repeated elements and novel gene families across ecological guilds.</title>
        <authorList>
            <consortium name="Lawrence Berkeley National Laboratory"/>
            <person name="Harder C.B."/>
            <person name="Miyauchi S."/>
            <person name="Viragh M."/>
            <person name="Kuo A."/>
            <person name="Thoen E."/>
            <person name="Andreopoulos B."/>
            <person name="Lu D."/>
            <person name="Skrede I."/>
            <person name="Drula E."/>
            <person name="Henrissat B."/>
            <person name="Morin E."/>
            <person name="Kohler A."/>
            <person name="Barry K."/>
            <person name="LaButti K."/>
            <person name="Morin E."/>
            <person name="Salamov A."/>
            <person name="Lipzen A."/>
            <person name="Mereny Z."/>
            <person name="Hegedus B."/>
            <person name="Baldrian P."/>
            <person name="Stursova M."/>
            <person name="Weitz H."/>
            <person name="Taylor A."/>
            <person name="Grigoriev I.V."/>
            <person name="Nagy L.G."/>
            <person name="Martin F."/>
            <person name="Kauserud H."/>
        </authorList>
    </citation>
    <scope>NUCLEOTIDE SEQUENCE</scope>
    <source>
        <strain evidence="1">CBHHK002</strain>
    </source>
</reference>
<name>A0AAD6ZR12_9AGAR</name>
<protein>
    <recommendedName>
        <fullName evidence="3">SRPBCC domain-containing protein</fullName>
    </recommendedName>
</protein>
<dbReference type="AlphaFoldDB" id="A0AAD6ZR12"/>
<dbReference type="InterPro" id="IPR023393">
    <property type="entry name" value="START-like_dom_sf"/>
</dbReference>
<accession>A0AAD6ZR12</accession>
<dbReference type="InterPro" id="IPR019587">
    <property type="entry name" value="Polyketide_cyclase/dehydratase"/>
</dbReference>
<evidence type="ECO:0008006" key="3">
    <source>
        <dbReference type="Google" id="ProtNLM"/>
    </source>
</evidence>
<proteinExistence type="predicted"/>
<dbReference type="Gene3D" id="3.30.530.20">
    <property type="match status" value="1"/>
</dbReference>